<organism evidence="6 7">
    <name type="scientific">Adineta ricciae</name>
    <name type="common">Rotifer</name>
    <dbReference type="NCBI Taxonomy" id="249248"/>
    <lineage>
        <taxon>Eukaryota</taxon>
        <taxon>Metazoa</taxon>
        <taxon>Spiralia</taxon>
        <taxon>Gnathifera</taxon>
        <taxon>Rotifera</taxon>
        <taxon>Eurotatoria</taxon>
        <taxon>Bdelloidea</taxon>
        <taxon>Adinetida</taxon>
        <taxon>Adinetidae</taxon>
        <taxon>Adineta</taxon>
    </lineage>
</organism>
<dbReference type="InterPro" id="IPR016193">
    <property type="entry name" value="Cytidine_deaminase-like"/>
</dbReference>
<evidence type="ECO:0000259" key="5">
    <source>
        <dbReference type="PROSITE" id="PS51747"/>
    </source>
</evidence>
<dbReference type="InterPro" id="IPR002125">
    <property type="entry name" value="CMP_dCMP_dom"/>
</dbReference>
<gene>
    <name evidence="6" type="ORF">EDS130_LOCUS21615</name>
</gene>
<comment type="similarity">
    <text evidence="1">Belongs to the cytidine and deoxycytidylate deaminase family.</text>
</comment>
<comment type="caution">
    <text evidence="6">The sequence shown here is derived from an EMBL/GenBank/DDBJ whole genome shotgun (WGS) entry which is preliminary data.</text>
</comment>
<evidence type="ECO:0000256" key="1">
    <source>
        <dbReference type="ARBA" id="ARBA00006576"/>
    </source>
</evidence>
<dbReference type="Proteomes" id="UP000663852">
    <property type="component" value="Unassembled WGS sequence"/>
</dbReference>
<name>A0A814RDZ6_ADIRI</name>
<evidence type="ECO:0000313" key="6">
    <source>
        <dbReference type="EMBL" id="CAF1131730.1"/>
    </source>
</evidence>
<dbReference type="GO" id="GO:0047974">
    <property type="term" value="F:guanosine deaminase activity"/>
    <property type="evidence" value="ECO:0007669"/>
    <property type="project" value="TreeGrafter"/>
</dbReference>
<keyword evidence="3" id="KW-0378">Hydrolase</keyword>
<dbReference type="AlphaFoldDB" id="A0A814RDZ6"/>
<dbReference type="GO" id="GO:0008270">
    <property type="term" value="F:zinc ion binding"/>
    <property type="evidence" value="ECO:0007669"/>
    <property type="project" value="InterPro"/>
</dbReference>
<accession>A0A814RDZ6</accession>
<protein>
    <recommendedName>
        <fullName evidence="5">CMP/dCMP-type deaminase domain-containing protein</fullName>
    </recommendedName>
</protein>
<evidence type="ECO:0000313" key="7">
    <source>
        <dbReference type="Proteomes" id="UP000663852"/>
    </source>
</evidence>
<dbReference type="PANTHER" id="PTHR11079">
    <property type="entry name" value="CYTOSINE DEAMINASE FAMILY MEMBER"/>
    <property type="match status" value="1"/>
</dbReference>
<keyword evidence="2" id="KW-0479">Metal-binding</keyword>
<dbReference type="InterPro" id="IPR016192">
    <property type="entry name" value="APOBEC/CMP_deaminase_Zn-bd"/>
</dbReference>
<feature type="domain" description="CMP/dCMP-type deaminase" evidence="5">
    <location>
        <begin position="59"/>
        <end position="183"/>
    </location>
</feature>
<evidence type="ECO:0000256" key="4">
    <source>
        <dbReference type="ARBA" id="ARBA00022833"/>
    </source>
</evidence>
<dbReference type="Pfam" id="PF00383">
    <property type="entry name" value="dCMP_cyt_deam_1"/>
    <property type="match status" value="1"/>
</dbReference>
<dbReference type="GO" id="GO:0006152">
    <property type="term" value="P:purine nucleoside catabolic process"/>
    <property type="evidence" value="ECO:0007669"/>
    <property type="project" value="TreeGrafter"/>
</dbReference>
<dbReference type="PROSITE" id="PS00903">
    <property type="entry name" value="CYT_DCMP_DEAMINASES_1"/>
    <property type="match status" value="1"/>
</dbReference>
<reference evidence="6" key="1">
    <citation type="submission" date="2021-02" db="EMBL/GenBank/DDBJ databases">
        <authorList>
            <person name="Nowell W R."/>
        </authorList>
    </citation>
    <scope>NUCLEOTIDE SEQUENCE</scope>
</reference>
<dbReference type="PANTHER" id="PTHR11079:SF161">
    <property type="entry name" value="CMP_DCMP-TYPE DEAMINASE DOMAIN-CONTAINING PROTEIN"/>
    <property type="match status" value="1"/>
</dbReference>
<evidence type="ECO:0000256" key="3">
    <source>
        <dbReference type="ARBA" id="ARBA00022801"/>
    </source>
</evidence>
<dbReference type="PROSITE" id="PS51747">
    <property type="entry name" value="CYT_DCMP_DEAMINASES_2"/>
    <property type="match status" value="1"/>
</dbReference>
<proteinExistence type="inferred from homology"/>
<dbReference type="SUPFAM" id="SSF53927">
    <property type="entry name" value="Cytidine deaminase-like"/>
    <property type="match status" value="1"/>
</dbReference>
<sequence length="213" mass="24212">MTDFEARSSVLPGKAKVNNNIAYVGAFSRRQRMCQTYFYRTMEEHGMFVETNVKENERNEHEEYLRTAIQLAEQNVQNGLGGPFGAVVCKDGVVVAKGANKVVPSCDPTAHAEMVAIRLACQELKTHNLEGCVIYCSCEPCPMCLGAIYWAHLDHIYFAHSKSDAKDIGFDDHFIYEELARELHERRVGITQLLKDESKAFSMWKDCHTKVHY</sequence>
<dbReference type="Gene3D" id="3.40.140.10">
    <property type="entry name" value="Cytidine Deaminase, domain 2"/>
    <property type="match status" value="1"/>
</dbReference>
<dbReference type="CDD" id="cd01285">
    <property type="entry name" value="nucleoside_deaminase"/>
    <property type="match status" value="1"/>
</dbReference>
<dbReference type="FunFam" id="3.40.140.10:FF:000011">
    <property type="entry name" value="tRNA-specific adenosine deaminase"/>
    <property type="match status" value="1"/>
</dbReference>
<keyword evidence="4" id="KW-0862">Zinc</keyword>
<dbReference type="OrthoDB" id="408702at2759"/>
<dbReference type="EMBL" id="CAJNOJ010000110">
    <property type="protein sequence ID" value="CAF1131730.1"/>
    <property type="molecule type" value="Genomic_DNA"/>
</dbReference>
<evidence type="ECO:0000256" key="2">
    <source>
        <dbReference type="ARBA" id="ARBA00022723"/>
    </source>
</evidence>